<accession>A0A859FEA1</accession>
<dbReference type="KEGG" id="psua:FLK61_31290"/>
<dbReference type="RefSeq" id="WP_176009236.1">
    <property type="nucleotide sequence ID" value="NZ_CP041372.2"/>
</dbReference>
<dbReference type="Proteomes" id="UP000318138">
    <property type="component" value="Chromosome"/>
</dbReference>
<proteinExistence type="predicted"/>
<evidence type="ECO:0000313" key="1">
    <source>
        <dbReference type="EMBL" id="QKS71200.1"/>
    </source>
</evidence>
<keyword evidence="2" id="KW-1185">Reference proteome</keyword>
<reference evidence="2" key="1">
    <citation type="submission" date="2019-07" db="EMBL/GenBank/DDBJ databases">
        <title>Bacillus alkalisoli sp. nov. isolated from saline soil.</title>
        <authorList>
            <person name="Sun J.-Q."/>
            <person name="Xu L."/>
        </authorList>
    </citation>
    <scope>NUCLEOTIDE SEQUENCE [LARGE SCALE GENOMIC DNA]</scope>
    <source>
        <strain evidence="2">M4U3P1</strain>
    </source>
</reference>
<sequence>MQSDSLFHSVTTLLKDLYNDEERCYYHTNDNSHKECSHELRQMILFLTSIEPERSFHVTKPMSEKEQRLMLYDYERVCELMFHPELKDRLFTMVEKKKFQSNSAQIFHFALSMVQ</sequence>
<evidence type="ECO:0000313" key="2">
    <source>
        <dbReference type="Proteomes" id="UP000318138"/>
    </source>
</evidence>
<gene>
    <name evidence="1" type="ORF">FLK61_31290</name>
</gene>
<protein>
    <submittedName>
        <fullName evidence="1">Uncharacterized protein</fullName>
    </submittedName>
</protein>
<name>A0A859FEA1_9BACI</name>
<organism evidence="1 2">
    <name type="scientific">Paenalkalicoccus suaedae</name>
    <dbReference type="NCBI Taxonomy" id="2592382"/>
    <lineage>
        <taxon>Bacteria</taxon>
        <taxon>Bacillati</taxon>
        <taxon>Bacillota</taxon>
        <taxon>Bacilli</taxon>
        <taxon>Bacillales</taxon>
        <taxon>Bacillaceae</taxon>
        <taxon>Paenalkalicoccus</taxon>
    </lineage>
</organism>
<dbReference type="AlphaFoldDB" id="A0A859FEA1"/>
<dbReference type="EMBL" id="CP041372">
    <property type="protein sequence ID" value="QKS71200.1"/>
    <property type="molecule type" value="Genomic_DNA"/>
</dbReference>